<feature type="binding site" evidence="13">
    <location>
        <position position="234"/>
    </location>
    <ligand>
        <name>Zn(2+)</name>
        <dbReference type="ChEBI" id="CHEBI:29105"/>
    </ligand>
</feature>
<dbReference type="Proteomes" id="UP000002892">
    <property type="component" value="Chromosome"/>
</dbReference>
<dbReference type="EC" id="6.1.1.16" evidence="13"/>
<dbReference type="RefSeq" id="WP_014825549.1">
    <property type="nucleotide sequence ID" value="NC_018068.1"/>
</dbReference>
<organism evidence="15 16">
    <name type="scientific">Desulfosporosinus acidiphilus (strain DSM 22704 / JCM 16185 / SJ4)</name>
    <dbReference type="NCBI Taxonomy" id="646529"/>
    <lineage>
        <taxon>Bacteria</taxon>
        <taxon>Bacillati</taxon>
        <taxon>Bacillota</taxon>
        <taxon>Clostridia</taxon>
        <taxon>Eubacteriales</taxon>
        <taxon>Desulfitobacteriaceae</taxon>
        <taxon>Desulfosporosinus</taxon>
    </lineage>
</organism>
<feature type="binding site" evidence="13">
    <location>
        <position position="29"/>
    </location>
    <ligand>
        <name>Zn(2+)</name>
        <dbReference type="ChEBI" id="CHEBI:29105"/>
    </ligand>
</feature>
<dbReference type="Pfam" id="PF01406">
    <property type="entry name" value="tRNA-synt_1e"/>
    <property type="match status" value="1"/>
</dbReference>
<keyword evidence="11 13" id="KW-0030">Aminoacyl-tRNA synthetase</keyword>
<dbReference type="InterPro" id="IPR015803">
    <property type="entry name" value="Cys-tRNA-ligase"/>
</dbReference>
<evidence type="ECO:0000259" key="14">
    <source>
        <dbReference type="SMART" id="SM00840"/>
    </source>
</evidence>
<dbReference type="InterPro" id="IPR032678">
    <property type="entry name" value="tRNA-synt_1_cat_dom"/>
</dbReference>
<keyword evidence="9 13" id="KW-0067">ATP-binding</keyword>
<evidence type="ECO:0000256" key="12">
    <source>
        <dbReference type="ARBA" id="ARBA00047398"/>
    </source>
</evidence>
<dbReference type="HOGENOM" id="CLU_013528_0_1_9"/>
<sequence length="477" mass="54325">MSLRLFNTMTRQKEEFKSRESGKVAMYVCGPTTYNFFHAGNARMFVVFDMIRRYFMYKGYDVRYVQNFTDVDDKIIQRGHVEGMDPLALAQKYIDEYFKDAKALNILPATVHPKATEHIPEMIEIIQGLIETGLAYDVDGDVYFAVDHFPNYGKLSGRTLEDMKAGARIEVDERKHHPMDFALWKKAKPGEPSWESPWGLGRPGWHIECTAMSLKYLGAGFDIHGGGGDLVFPHHENEIAQTEGYLNGQTFAHYWMHNAFLTINQEKMSKSLGNFFTTRELLAKNSGEVIRFYLLGTHYRSPLDFNDENLGMAQKGLERLQTSVRLAQQALERTGSVRNERIEEGLKKAAQEAREAFEKAMDDDFNSALAYAALFELAKTMNGYVQEHPVSSQALATAQKTLIELGEVLGFDLLHPAQVQVENEEMLSKVMELVLKIRSKARQKKDWEMSDFIRDAFKAEGIVIEDTPQGASWKIKA</sequence>
<dbReference type="EMBL" id="CP003639">
    <property type="protein sequence ID" value="AFM39536.1"/>
    <property type="molecule type" value="Genomic_DNA"/>
</dbReference>
<dbReference type="PANTHER" id="PTHR10890">
    <property type="entry name" value="CYSTEINYL-TRNA SYNTHETASE"/>
    <property type="match status" value="1"/>
</dbReference>
<feature type="binding site" evidence="13">
    <location>
        <position position="209"/>
    </location>
    <ligand>
        <name>Zn(2+)</name>
        <dbReference type="ChEBI" id="CHEBI:29105"/>
    </ligand>
</feature>
<comment type="subcellular location">
    <subcellularLocation>
        <location evidence="1 13">Cytoplasm</location>
    </subcellularLocation>
</comment>
<keyword evidence="7 13" id="KW-0547">Nucleotide-binding</keyword>
<evidence type="ECO:0000256" key="10">
    <source>
        <dbReference type="ARBA" id="ARBA00022917"/>
    </source>
</evidence>
<proteinExistence type="inferred from homology"/>
<evidence type="ECO:0000256" key="4">
    <source>
        <dbReference type="ARBA" id="ARBA00022490"/>
    </source>
</evidence>
<dbReference type="GO" id="GO:0008270">
    <property type="term" value="F:zinc ion binding"/>
    <property type="evidence" value="ECO:0007669"/>
    <property type="project" value="UniProtKB-UniRule"/>
</dbReference>
<name>I4D162_DESAJ</name>
<dbReference type="Gene3D" id="1.20.120.1910">
    <property type="entry name" value="Cysteine-tRNA ligase, C-terminal anti-codon recognition domain"/>
    <property type="match status" value="1"/>
</dbReference>
<keyword evidence="4 13" id="KW-0963">Cytoplasm</keyword>
<gene>
    <name evidence="13" type="primary">cysS</name>
    <name evidence="15" type="ordered locus">Desaci_0469</name>
</gene>
<comment type="catalytic activity">
    <reaction evidence="12 13">
        <text>tRNA(Cys) + L-cysteine + ATP = L-cysteinyl-tRNA(Cys) + AMP + diphosphate</text>
        <dbReference type="Rhea" id="RHEA:17773"/>
        <dbReference type="Rhea" id="RHEA-COMP:9661"/>
        <dbReference type="Rhea" id="RHEA-COMP:9679"/>
        <dbReference type="ChEBI" id="CHEBI:30616"/>
        <dbReference type="ChEBI" id="CHEBI:33019"/>
        <dbReference type="ChEBI" id="CHEBI:35235"/>
        <dbReference type="ChEBI" id="CHEBI:78442"/>
        <dbReference type="ChEBI" id="CHEBI:78517"/>
        <dbReference type="ChEBI" id="CHEBI:456215"/>
        <dbReference type="EC" id="6.1.1.16"/>
    </reaction>
</comment>
<dbReference type="NCBIfam" id="TIGR00435">
    <property type="entry name" value="cysS"/>
    <property type="match status" value="1"/>
</dbReference>
<keyword evidence="16" id="KW-1185">Reference proteome</keyword>
<dbReference type="STRING" id="646529.Desaci_0469"/>
<evidence type="ECO:0000256" key="6">
    <source>
        <dbReference type="ARBA" id="ARBA00022723"/>
    </source>
</evidence>
<feature type="short sequence motif" description="'HIGH' region" evidence="13">
    <location>
        <begin position="31"/>
        <end position="41"/>
    </location>
</feature>
<dbReference type="InterPro" id="IPR015273">
    <property type="entry name" value="Cys-tRNA-synt_Ia_DALR"/>
</dbReference>
<dbReference type="GO" id="GO:0006423">
    <property type="term" value="P:cysteinyl-tRNA aminoacylation"/>
    <property type="evidence" value="ECO:0007669"/>
    <property type="project" value="UniProtKB-UniRule"/>
</dbReference>
<dbReference type="eggNOG" id="COG0215">
    <property type="taxonomic scope" value="Bacteria"/>
</dbReference>
<evidence type="ECO:0000256" key="13">
    <source>
        <dbReference type="HAMAP-Rule" id="MF_00041"/>
    </source>
</evidence>
<evidence type="ECO:0000256" key="9">
    <source>
        <dbReference type="ARBA" id="ARBA00022840"/>
    </source>
</evidence>
<dbReference type="CDD" id="cd00672">
    <property type="entry name" value="CysRS_core"/>
    <property type="match status" value="1"/>
</dbReference>
<protein>
    <recommendedName>
        <fullName evidence="13">Cysteine--tRNA ligase</fullName>
        <ecNumber evidence="13">6.1.1.16</ecNumber>
    </recommendedName>
    <alternativeName>
        <fullName evidence="13">Cysteinyl-tRNA synthetase</fullName>
        <shortName evidence="13">CysRS</shortName>
    </alternativeName>
</protein>
<dbReference type="InterPro" id="IPR024909">
    <property type="entry name" value="Cys-tRNA/MSH_ligase"/>
</dbReference>
<dbReference type="HAMAP" id="MF_00041">
    <property type="entry name" value="Cys_tRNA_synth"/>
    <property type="match status" value="1"/>
</dbReference>
<evidence type="ECO:0000256" key="8">
    <source>
        <dbReference type="ARBA" id="ARBA00022833"/>
    </source>
</evidence>
<evidence type="ECO:0000256" key="2">
    <source>
        <dbReference type="ARBA" id="ARBA00005594"/>
    </source>
</evidence>
<dbReference type="PANTHER" id="PTHR10890:SF3">
    <property type="entry name" value="CYSTEINE--TRNA LIGASE, CYTOPLASMIC"/>
    <property type="match status" value="1"/>
</dbReference>
<dbReference type="GO" id="GO:0004817">
    <property type="term" value="F:cysteine-tRNA ligase activity"/>
    <property type="evidence" value="ECO:0007669"/>
    <property type="project" value="UniProtKB-UniRule"/>
</dbReference>
<feature type="binding site" evidence="13">
    <location>
        <position position="238"/>
    </location>
    <ligand>
        <name>Zn(2+)</name>
        <dbReference type="ChEBI" id="CHEBI:29105"/>
    </ligand>
</feature>
<feature type="binding site" evidence="13">
    <location>
        <position position="270"/>
    </location>
    <ligand>
        <name>ATP</name>
        <dbReference type="ChEBI" id="CHEBI:30616"/>
    </ligand>
</feature>
<dbReference type="Gene3D" id="3.40.50.620">
    <property type="entry name" value="HUPs"/>
    <property type="match status" value="1"/>
</dbReference>
<feature type="short sequence motif" description="'KMSKS' region" evidence="13">
    <location>
        <begin position="267"/>
        <end position="271"/>
    </location>
</feature>
<feature type="domain" description="Cysteinyl-tRNA synthetase class Ia DALR" evidence="14">
    <location>
        <begin position="356"/>
        <end position="420"/>
    </location>
</feature>
<dbReference type="SMART" id="SM00840">
    <property type="entry name" value="DALR_2"/>
    <property type="match status" value="1"/>
</dbReference>
<comment type="subunit">
    <text evidence="3 13">Monomer.</text>
</comment>
<dbReference type="OrthoDB" id="9815130at2"/>
<dbReference type="GO" id="GO:0005524">
    <property type="term" value="F:ATP binding"/>
    <property type="evidence" value="ECO:0007669"/>
    <property type="project" value="UniProtKB-UniRule"/>
</dbReference>
<reference evidence="15 16" key="1">
    <citation type="journal article" date="2012" name="J. Bacteriol.">
        <title>Complete genome sequences of Desulfosporosinus orientis DSM765T, Desulfosporosinus youngiae DSM17734T, Desulfosporosinus meridiei DSM13257T, and Desulfosporosinus acidiphilus DSM22704T.</title>
        <authorList>
            <person name="Pester M."/>
            <person name="Brambilla E."/>
            <person name="Alazard D."/>
            <person name="Rattei T."/>
            <person name="Weinmaier T."/>
            <person name="Han J."/>
            <person name="Lucas S."/>
            <person name="Lapidus A."/>
            <person name="Cheng J.F."/>
            <person name="Goodwin L."/>
            <person name="Pitluck S."/>
            <person name="Peters L."/>
            <person name="Ovchinnikova G."/>
            <person name="Teshima H."/>
            <person name="Detter J.C."/>
            <person name="Han C.S."/>
            <person name="Tapia R."/>
            <person name="Land M.L."/>
            <person name="Hauser L."/>
            <person name="Kyrpides N.C."/>
            <person name="Ivanova N.N."/>
            <person name="Pagani I."/>
            <person name="Huntmann M."/>
            <person name="Wei C.L."/>
            <person name="Davenport K.W."/>
            <person name="Daligault H."/>
            <person name="Chain P.S."/>
            <person name="Chen A."/>
            <person name="Mavromatis K."/>
            <person name="Markowitz V."/>
            <person name="Szeto E."/>
            <person name="Mikhailova N."/>
            <person name="Pati A."/>
            <person name="Wagner M."/>
            <person name="Woyke T."/>
            <person name="Ollivier B."/>
            <person name="Klenk H.P."/>
            <person name="Spring S."/>
            <person name="Loy A."/>
        </authorList>
    </citation>
    <scope>NUCLEOTIDE SEQUENCE [LARGE SCALE GENOMIC DNA]</scope>
    <source>
        <strain evidence="16">DSM 22704 / JCM 16185 / SJ4</strain>
    </source>
</reference>
<comment type="similarity">
    <text evidence="2 13">Belongs to the class-I aminoacyl-tRNA synthetase family.</text>
</comment>
<evidence type="ECO:0000313" key="16">
    <source>
        <dbReference type="Proteomes" id="UP000002892"/>
    </source>
</evidence>
<comment type="cofactor">
    <cofactor evidence="13">
        <name>Zn(2+)</name>
        <dbReference type="ChEBI" id="CHEBI:29105"/>
    </cofactor>
    <text evidence="13">Binds 1 zinc ion per subunit.</text>
</comment>
<keyword evidence="6 13" id="KW-0479">Metal-binding</keyword>
<dbReference type="SUPFAM" id="SSF47323">
    <property type="entry name" value="Anticodon-binding domain of a subclass of class I aminoacyl-tRNA synthetases"/>
    <property type="match status" value="1"/>
</dbReference>
<dbReference type="AlphaFoldDB" id="I4D162"/>
<accession>I4D162</accession>
<evidence type="ECO:0000256" key="3">
    <source>
        <dbReference type="ARBA" id="ARBA00011245"/>
    </source>
</evidence>
<dbReference type="SUPFAM" id="SSF52374">
    <property type="entry name" value="Nucleotidylyl transferase"/>
    <property type="match status" value="1"/>
</dbReference>
<dbReference type="GO" id="GO:0005829">
    <property type="term" value="C:cytosol"/>
    <property type="evidence" value="ECO:0007669"/>
    <property type="project" value="TreeGrafter"/>
</dbReference>
<evidence type="ECO:0000256" key="7">
    <source>
        <dbReference type="ARBA" id="ARBA00022741"/>
    </source>
</evidence>
<keyword evidence="8 13" id="KW-0862">Zinc</keyword>
<dbReference type="FunFam" id="3.40.50.620:FF:000009">
    <property type="entry name" value="Cysteine--tRNA ligase"/>
    <property type="match status" value="1"/>
</dbReference>
<evidence type="ECO:0000313" key="15">
    <source>
        <dbReference type="EMBL" id="AFM39536.1"/>
    </source>
</evidence>
<evidence type="ECO:0000256" key="5">
    <source>
        <dbReference type="ARBA" id="ARBA00022598"/>
    </source>
</evidence>
<dbReference type="KEGG" id="dai:Desaci_0469"/>
<evidence type="ECO:0000256" key="11">
    <source>
        <dbReference type="ARBA" id="ARBA00023146"/>
    </source>
</evidence>
<dbReference type="InterPro" id="IPR014729">
    <property type="entry name" value="Rossmann-like_a/b/a_fold"/>
</dbReference>
<dbReference type="Pfam" id="PF09190">
    <property type="entry name" value="DALR_2"/>
    <property type="match status" value="1"/>
</dbReference>
<evidence type="ECO:0000256" key="1">
    <source>
        <dbReference type="ARBA" id="ARBA00004496"/>
    </source>
</evidence>
<dbReference type="InterPro" id="IPR009080">
    <property type="entry name" value="tRNAsynth_Ia_anticodon-bd"/>
</dbReference>
<dbReference type="PRINTS" id="PR00983">
    <property type="entry name" value="TRNASYNTHCYS"/>
</dbReference>
<keyword evidence="10 13" id="KW-0648">Protein biosynthesis</keyword>
<keyword evidence="5 13" id="KW-0436">Ligase</keyword>